<dbReference type="AlphaFoldDB" id="A0A9W7XBP5"/>
<evidence type="ECO:0000256" key="7">
    <source>
        <dbReference type="PROSITE-ProRule" id="PRU01161"/>
    </source>
</evidence>
<evidence type="ECO:0000256" key="2">
    <source>
        <dbReference type="ARBA" id="ARBA00022801"/>
    </source>
</evidence>
<dbReference type="FunFam" id="3.40.1090.10:FF:000005">
    <property type="entry name" value="Patatin"/>
    <property type="match status" value="1"/>
</dbReference>
<comment type="caution">
    <text evidence="10">The sequence shown here is derived from an EMBL/GenBank/DDBJ whole genome shotgun (WGS) entry which is preliminary data.</text>
</comment>
<evidence type="ECO:0000256" key="4">
    <source>
        <dbReference type="ARBA" id="ARBA00022963"/>
    </source>
</evidence>
<dbReference type="InterPro" id="IPR002641">
    <property type="entry name" value="PNPLA_dom"/>
</dbReference>
<comment type="domain">
    <text evidence="8">The nitrogen atoms of the two glycine residues in the GGXR motif define the oxyanion hole, and stabilize the oxyanion that forms during the nucleophilic attack by the catalytic serine during substrate cleavage.</text>
</comment>
<evidence type="ECO:0000256" key="1">
    <source>
        <dbReference type="ARBA" id="ARBA00010240"/>
    </source>
</evidence>
<reference evidence="10 11" key="1">
    <citation type="submission" date="2022-10" db="EMBL/GenBank/DDBJ databases">
        <title>WGS assembly of Paspalum vaginatum 540-79.</title>
        <authorList>
            <person name="Sun G."/>
            <person name="Wase N."/>
            <person name="Shu S."/>
            <person name="Jenkins J."/>
            <person name="Zhou B."/>
            <person name="Torres-Rodriguez J."/>
            <person name="Chen C."/>
            <person name="Sandor L."/>
            <person name="Plott C."/>
            <person name="Yoshinga Y."/>
            <person name="Daum C."/>
            <person name="Qi P."/>
            <person name="Barry K."/>
            <person name="Lipzen A."/>
            <person name="Berry L."/>
            <person name="Pedersen C."/>
            <person name="Gottilla T."/>
            <person name="Foltz A."/>
            <person name="Yu H."/>
            <person name="O'Malley R."/>
            <person name="Zhang C."/>
            <person name="Devos K."/>
            <person name="Sigmon B."/>
            <person name="Yu B."/>
            <person name="Obata T."/>
            <person name="Schmutz J."/>
            <person name="Schnable J."/>
        </authorList>
    </citation>
    <scope>NUCLEOTIDE SEQUENCE [LARGE SCALE GENOMIC DNA]</scope>
    <source>
        <strain evidence="11">cv. 540-79</strain>
    </source>
</reference>
<keyword evidence="3" id="KW-0611">Plant defense</keyword>
<comment type="function">
    <text evidence="6">Possesses non-specific lipolytic acyl hydrolase (LAH) activity. Hydrolyzes phospholipids as well as galactolipids. May play a role in disease resistance.</text>
</comment>
<dbReference type="EC" id="3.1.1.-" evidence="8"/>
<feature type="short sequence motif" description="DGA/G" evidence="7">
    <location>
        <begin position="263"/>
        <end position="265"/>
    </location>
</feature>
<comment type="similarity">
    <text evidence="1 8">Belongs to the patatin family.</text>
</comment>
<keyword evidence="11" id="KW-1185">Reference proteome</keyword>
<dbReference type="EMBL" id="MU629652">
    <property type="protein sequence ID" value="KAJ1255692.1"/>
    <property type="molecule type" value="Genomic_DNA"/>
</dbReference>
<feature type="active site" description="Nucleophile" evidence="7">
    <location>
        <position position="117"/>
    </location>
</feature>
<evidence type="ECO:0000256" key="5">
    <source>
        <dbReference type="ARBA" id="ARBA00023098"/>
    </source>
</evidence>
<dbReference type="GO" id="GO:0006952">
    <property type="term" value="P:defense response"/>
    <property type="evidence" value="ECO:0007669"/>
    <property type="project" value="UniProtKB-KW"/>
</dbReference>
<dbReference type="SUPFAM" id="SSF52151">
    <property type="entry name" value="FabD/lysophospholipase-like"/>
    <property type="match status" value="1"/>
</dbReference>
<dbReference type="Gene3D" id="3.40.1090.10">
    <property type="entry name" value="Cytosolic phospholipase A2 catalytic domain"/>
    <property type="match status" value="1"/>
</dbReference>
<evidence type="ECO:0000313" key="10">
    <source>
        <dbReference type="EMBL" id="KAJ1255692.1"/>
    </source>
</evidence>
<feature type="active site" description="Proton acceptor" evidence="7">
    <location>
        <position position="263"/>
    </location>
</feature>
<evidence type="ECO:0000259" key="9">
    <source>
        <dbReference type="PROSITE" id="PS51635"/>
    </source>
</evidence>
<proteinExistence type="inferred from homology"/>
<feature type="short sequence motif" description="GXGXXG" evidence="7">
    <location>
        <begin position="77"/>
        <end position="82"/>
    </location>
</feature>
<dbReference type="PROSITE" id="PS51635">
    <property type="entry name" value="PNPLA"/>
    <property type="match status" value="1"/>
</dbReference>
<evidence type="ECO:0000256" key="8">
    <source>
        <dbReference type="RuleBase" id="RU361262"/>
    </source>
</evidence>
<dbReference type="OrthoDB" id="630895at2759"/>
<keyword evidence="2 7" id="KW-0378">Hydrolase</keyword>
<comment type="function">
    <text evidence="8">Lipolytic acyl hydrolase (LAH).</text>
</comment>
<dbReference type="PANTHER" id="PTHR32176:SF45">
    <property type="entry name" value="PATATIN"/>
    <property type="match status" value="1"/>
</dbReference>
<dbReference type="InterPro" id="IPR016035">
    <property type="entry name" value="Acyl_Trfase/lysoPLipase"/>
</dbReference>
<evidence type="ECO:0000256" key="3">
    <source>
        <dbReference type="ARBA" id="ARBA00022821"/>
    </source>
</evidence>
<name>A0A9W7XBP5_9POAL</name>
<accession>A0A9W7XBP5</accession>
<keyword evidence="4 7" id="KW-0442">Lipid degradation</keyword>
<sequence length="464" mass="50795">MFCLRKCYRARSDLPRMLAGGGSSSWPWQLAARRAALFAESRRYSSRRRPVYRPCRSGEAGTCATVGRRKTVLTIDGGGVRGLIPGTVLAFLEAELQKLDGAGARLADYFDYIAGTSTGGFITAMLAAPGRGGRPLFAAGDINPFYREHGPRIFPQKSSLAAAFAALWGPKYDGEHLRAMAGQVFGETRMCDTLTNIVIPAFDVKLLQPVIFSTHEAKTTSWKNALLSDVCIGTSAAPTYLPAHRFWTHDDANGAEREYNLIDGGVAANNPTMVAMTSITEEMMAKEKDAPYLLKDPAEDDCGRFLVLSIGTGSRCDEGHLYTAEMCSRWGITGWLRHQGRAPLIDIFMAASSDLVDIHVAVKFQLLHSERNYLRIQDNNLRGDAAALDVATPENMDNLIGIGNRMLEQRVSRVNVETGKYEEVEERTNAEALANLAKQLSLEMAARKPKRTKAVAAASARVAW</sequence>
<organism evidence="10 11">
    <name type="scientific">Paspalum vaginatum</name>
    <name type="common">seashore paspalum</name>
    <dbReference type="NCBI Taxonomy" id="158149"/>
    <lineage>
        <taxon>Eukaryota</taxon>
        <taxon>Viridiplantae</taxon>
        <taxon>Streptophyta</taxon>
        <taxon>Embryophyta</taxon>
        <taxon>Tracheophyta</taxon>
        <taxon>Spermatophyta</taxon>
        <taxon>Magnoliopsida</taxon>
        <taxon>Liliopsida</taxon>
        <taxon>Poales</taxon>
        <taxon>Poaceae</taxon>
        <taxon>PACMAD clade</taxon>
        <taxon>Panicoideae</taxon>
        <taxon>Andropogonodae</taxon>
        <taxon>Paspaleae</taxon>
        <taxon>Paspalinae</taxon>
        <taxon>Paspalum</taxon>
    </lineage>
</organism>
<dbReference type="Proteomes" id="UP001164776">
    <property type="component" value="Unassembled WGS sequence"/>
</dbReference>
<dbReference type="Pfam" id="PF01734">
    <property type="entry name" value="Patatin"/>
    <property type="match status" value="1"/>
</dbReference>
<protein>
    <recommendedName>
        <fullName evidence="8">Patatin</fullName>
        <ecNumber evidence="8">3.1.1.-</ecNumber>
    </recommendedName>
</protein>
<dbReference type="PANTHER" id="PTHR32176">
    <property type="entry name" value="XYLOSE ISOMERASE"/>
    <property type="match status" value="1"/>
</dbReference>
<dbReference type="GO" id="GO:0016042">
    <property type="term" value="P:lipid catabolic process"/>
    <property type="evidence" value="ECO:0007669"/>
    <property type="project" value="UniProtKB-UniRule"/>
</dbReference>
<evidence type="ECO:0000256" key="6">
    <source>
        <dbReference type="ARBA" id="ARBA00025642"/>
    </source>
</evidence>
<keyword evidence="5 7" id="KW-0443">Lipid metabolism</keyword>
<dbReference type="GO" id="GO:0004620">
    <property type="term" value="F:phospholipase activity"/>
    <property type="evidence" value="ECO:0007669"/>
    <property type="project" value="TreeGrafter"/>
</dbReference>
<gene>
    <name evidence="10" type="ORF">BS78_K170700</name>
</gene>
<feature type="domain" description="PNPLA" evidence="9">
    <location>
        <begin position="73"/>
        <end position="276"/>
    </location>
</feature>
<feature type="short sequence motif" description="GXSXG" evidence="7">
    <location>
        <begin position="115"/>
        <end position="119"/>
    </location>
</feature>
<evidence type="ECO:0000313" key="11">
    <source>
        <dbReference type="Proteomes" id="UP001164776"/>
    </source>
</evidence>
<dbReference type="GO" id="GO:0047372">
    <property type="term" value="F:monoacylglycerol lipase activity"/>
    <property type="evidence" value="ECO:0007669"/>
    <property type="project" value="TreeGrafter"/>
</dbReference>